<dbReference type="GO" id="GO:0016987">
    <property type="term" value="F:sigma factor activity"/>
    <property type="evidence" value="ECO:0007669"/>
    <property type="project" value="UniProtKB-KW"/>
</dbReference>
<evidence type="ECO:0000256" key="3">
    <source>
        <dbReference type="ARBA" id="ARBA00023082"/>
    </source>
</evidence>
<dbReference type="Proteomes" id="UP000253410">
    <property type="component" value="Unassembled WGS sequence"/>
</dbReference>
<evidence type="ECO:0000256" key="4">
    <source>
        <dbReference type="ARBA" id="ARBA00023163"/>
    </source>
</evidence>
<dbReference type="GO" id="GO:0006352">
    <property type="term" value="P:DNA-templated transcription initiation"/>
    <property type="evidence" value="ECO:0007669"/>
    <property type="project" value="InterPro"/>
</dbReference>
<dbReference type="Gene3D" id="1.10.1740.10">
    <property type="match status" value="1"/>
</dbReference>
<keyword evidence="4" id="KW-0804">Transcription</keyword>
<comment type="similarity">
    <text evidence="1">Belongs to the sigma-70 factor family. ECF subfamily.</text>
</comment>
<evidence type="ECO:0000313" key="7">
    <source>
        <dbReference type="EMBL" id="RBL90228.1"/>
    </source>
</evidence>
<dbReference type="InterPro" id="IPR014284">
    <property type="entry name" value="RNA_pol_sigma-70_dom"/>
</dbReference>
<evidence type="ECO:0008006" key="9">
    <source>
        <dbReference type="Google" id="ProtNLM"/>
    </source>
</evidence>
<keyword evidence="3" id="KW-0731">Sigma factor</keyword>
<dbReference type="Pfam" id="PF08281">
    <property type="entry name" value="Sigma70_r4_2"/>
    <property type="match status" value="1"/>
</dbReference>
<evidence type="ECO:0000259" key="5">
    <source>
        <dbReference type="Pfam" id="PF04542"/>
    </source>
</evidence>
<keyword evidence="2" id="KW-0805">Transcription regulation</keyword>
<keyword evidence="8" id="KW-1185">Reference proteome</keyword>
<dbReference type="RefSeq" id="WP_113618978.1">
    <property type="nucleotide sequence ID" value="NZ_QFFJ01000002.1"/>
</dbReference>
<proteinExistence type="inferred from homology"/>
<gene>
    <name evidence="7" type="ORF">DF182_27575</name>
</gene>
<feature type="domain" description="RNA polymerase sigma factor 70 region 4 type 2" evidence="6">
    <location>
        <begin position="127"/>
        <end position="177"/>
    </location>
</feature>
<evidence type="ECO:0000259" key="6">
    <source>
        <dbReference type="Pfam" id="PF08281"/>
    </source>
</evidence>
<dbReference type="Pfam" id="PF04542">
    <property type="entry name" value="Sigma70_r2"/>
    <property type="match status" value="1"/>
</dbReference>
<dbReference type="InterPro" id="IPR013325">
    <property type="entry name" value="RNA_pol_sigma_r2"/>
</dbReference>
<organism evidence="7 8">
    <name type="scientific">Chitinophaga flava</name>
    <dbReference type="NCBI Taxonomy" id="2259036"/>
    <lineage>
        <taxon>Bacteria</taxon>
        <taxon>Pseudomonadati</taxon>
        <taxon>Bacteroidota</taxon>
        <taxon>Chitinophagia</taxon>
        <taxon>Chitinophagales</taxon>
        <taxon>Chitinophagaceae</taxon>
        <taxon>Chitinophaga</taxon>
    </lineage>
</organism>
<evidence type="ECO:0000313" key="8">
    <source>
        <dbReference type="Proteomes" id="UP000253410"/>
    </source>
</evidence>
<dbReference type="AlphaFoldDB" id="A0A365XVW0"/>
<feature type="domain" description="RNA polymerase sigma-70 region 2" evidence="5">
    <location>
        <begin position="28"/>
        <end position="92"/>
    </location>
</feature>
<dbReference type="InterPro" id="IPR013324">
    <property type="entry name" value="RNA_pol_sigma_r3/r4-like"/>
</dbReference>
<dbReference type="InterPro" id="IPR013249">
    <property type="entry name" value="RNA_pol_sigma70_r4_t2"/>
</dbReference>
<reference evidence="7 8" key="1">
    <citation type="submission" date="2018-05" db="EMBL/GenBank/DDBJ databases">
        <title>Chitinophaga sp. K3CV102501T nov., isolated from isolated from a monsoon evergreen broad-leaved forest soil.</title>
        <authorList>
            <person name="Lv Y."/>
        </authorList>
    </citation>
    <scope>NUCLEOTIDE SEQUENCE [LARGE SCALE GENOMIC DNA]</scope>
    <source>
        <strain evidence="7 8">GDMCC 1.1325</strain>
    </source>
</reference>
<dbReference type="InterPro" id="IPR039425">
    <property type="entry name" value="RNA_pol_sigma-70-like"/>
</dbReference>
<dbReference type="SUPFAM" id="SSF88946">
    <property type="entry name" value="Sigma2 domain of RNA polymerase sigma factors"/>
    <property type="match status" value="1"/>
</dbReference>
<dbReference type="PANTHER" id="PTHR43133">
    <property type="entry name" value="RNA POLYMERASE ECF-TYPE SIGMA FACTO"/>
    <property type="match status" value="1"/>
</dbReference>
<name>A0A365XVW0_9BACT</name>
<protein>
    <recommendedName>
        <fullName evidence="9">RNA polymerase sigma-70 factor</fullName>
    </recommendedName>
</protein>
<dbReference type="OrthoDB" id="799938at2"/>
<dbReference type="GO" id="GO:0003677">
    <property type="term" value="F:DNA binding"/>
    <property type="evidence" value="ECO:0007669"/>
    <property type="project" value="InterPro"/>
</dbReference>
<evidence type="ECO:0000256" key="2">
    <source>
        <dbReference type="ARBA" id="ARBA00023015"/>
    </source>
</evidence>
<dbReference type="Gene3D" id="1.10.10.10">
    <property type="entry name" value="Winged helix-like DNA-binding domain superfamily/Winged helix DNA-binding domain"/>
    <property type="match status" value="1"/>
</dbReference>
<dbReference type="PANTHER" id="PTHR43133:SF46">
    <property type="entry name" value="RNA POLYMERASE SIGMA-70 FACTOR ECF SUBFAMILY"/>
    <property type="match status" value="1"/>
</dbReference>
<dbReference type="SUPFAM" id="SSF88659">
    <property type="entry name" value="Sigma3 and sigma4 domains of RNA polymerase sigma factors"/>
    <property type="match status" value="1"/>
</dbReference>
<dbReference type="InterPro" id="IPR036388">
    <property type="entry name" value="WH-like_DNA-bd_sf"/>
</dbReference>
<evidence type="ECO:0000256" key="1">
    <source>
        <dbReference type="ARBA" id="ARBA00010641"/>
    </source>
</evidence>
<accession>A0A365XVW0</accession>
<dbReference type="EMBL" id="QFFJ01000002">
    <property type="protein sequence ID" value="RBL90228.1"/>
    <property type="molecule type" value="Genomic_DNA"/>
</dbReference>
<sequence>MSSNFLNNENALIQQIASGDEQAFGVFFSYYYPQLFSLVRRFSLNDEDVREALQETFLQVWLQRDMLVEIRQMRGWLLRIATRQCRAVLRKNLLILRSENKVYEDVFYEGESITMTEPTTVAEITKLVRDAVQQMPDQRRRIYQLSREEGLKPSEIATHLSLSVSTVKNTLVTALKQIREHLAKAGYPLPWLLVYLMFFSRI</sequence>
<comment type="caution">
    <text evidence="7">The sequence shown here is derived from an EMBL/GenBank/DDBJ whole genome shotgun (WGS) entry which is preliminary data.</text>
</comment>
<dbReference type="InterPro" id="IPR007627">
    <property type="entry name" value="RNA_pol_sigma70_r2"/>
</dbReference>
<dbReference type="NCBIfam" id="TIGR02937">
    <property type="entry name" value="sigma70-ECF"/>
    <property type="match status" value="1"/>
</dbReference>